<evidence type="ECO:0000256" key="6">
    <source>
        <dbReference type="SAM" id="Phobius"/>
    </source>
</evidence>
<keyword evidence="8" id="KW-1185">Reference proteome</keyword>
<dbReference type="Pfam" id="PF01810">
    <property type="entry name" value="LysE"/>
    <property type="match status" value="1"/>
</dbReference>
<evidence type="ECO:0000256" key="1">
    <source>
        <dbReference type="ARBA" id="ARBA00004651"/>
    </source>
</evidence>
<dbReference type="GO" id="GO:0006865">
    <property type="term" value="P:amino acid transport"/>
    <property type="evidence" value="ECO:0007669"/>
    <property type="project" value="InterPro"/>
</dbReference>
<feature type="transmembrane region" description="Helical" evidence="6">
    <location>
        <begin position="144"/>
        <end position="164"/>
    </location>
</feature>
<sequence>MFELIEILTIGFAVGLSGALVPGPMLFATIDSSMKNGWTSGPKMVLGHAMLEFVICILIVLGMPSLVFEKEISIISLIGGAVLILFGISTIKNARKAALSKGGETNSVSASPVTAGFITSVSNPYFWVWWFAAGSAFVLKGLEISLLAAGLFIFGHWIADLSWFSIVSASFSKGKALMSSKTYEIVLLSCGVFLIFFGSGFALGVLI</sequence>
<feature type="transmembrane region" description="Helical" evidence="6">
    <location>
        <begin position="74"/>
        <end position="91"/>
    </location>
</feature>
<dbReference type="Proteomes" id="UP000010866">
    <property type="component" value="Chromosome"/>
</dbReference>
<keyword evidence="3 6" id="KW-0812">Transmembrane</keyword>
<dbReference type="HOGENOM" id="CLU_104651_0_0_2"/>
<evidence type="ECO:0000256" key="3">
    <source>
        <dbReference type="ARBA" id="ARBA00022692"/>
    </source>
</evidence>
<dbReference type="EMBL" id="CP003362">
    <property type="protein sequence ID" value="AGB49500.1"/>
    <property type="molecule type" value="Genomic_DNA"/>
</dbReference>
<dbReference type="PANTHER" id="PTHR38825:SF1">
    <property type="entry name" value="TRANSPORTER, LYSE FAMILY"/>
    <property type="match status" value="1"/>
</dbReference>
<dbReference type="PANTHER" id="PTHR38825">
    <property type="entry name" value="LYSINE EXPORTER PROTEIN (LYSE/YGGA)"/>
    <property type="match status" value="1"/>
</dbReference>
<protein>
    <submittedName>
        <fullName evidence="7">Putative threonine efflux protein</fullName>
    </submittedName>
</protein>
<dbReference type="STRING" id="867904.Metho_1277"/>
<keyword evidence="5 6" id="KW-0472">Membrane</keyword>
<dbReference type="OrthoDB" id="121309at2157"/>
<dbReference type="KEGG" id="mhz:Metho_1277"/>
<dbReference type="GO" id="GO:0005886">
    <property type="term" value="C:plasma membrane"/>
    <property type="evidence" value="ECO:0007669"/>
    <property type="project" value="UniProtKB-SubCell"/>
</dbReference>
<evidence type="ECO:0000256" key="2">
    <source>
        <dbReference type="ARBA" id="ARBA00022475"/>
    </source>
</evidence>
<accession>L0KXS6</accession>
<keyword evidence="4 6" id="KW-1133">Transmembrane helix</keyword>
<dbReference type="AlphaFoldDB" id="L0KXS6"/>
<comment type="subcellular location">
    <subcellularLocation>
        <location evidence="1">Cell membrane</location>
        <topology evidence="1">Multi-pass membrane protein</topology>
    </subcellularLocation>
</comment>
<proteinExistence type="predicted"/>
<reference evidence="8" key="1">
    <citation type="submission" date="2012-02" db="EMBL/GenBank/DDBJ databases">
        <title>Complete sequence of chromosome of Methanomethylovorans hollandica DSM 15978.</title>
        <authorList>
            <person name="Lucas S."/>
            <person name="Copeland A."/>
            <person name="Lapidus A."/>
            <person name="Glavina del Rio T."/>
            <person name="Dalin E."/>
            <person name="Tice H."/>
            <person name="Bruce D."/>
            <person name="Goodwin L."/>
            <person name="Pitluck S."/>
            <person name="Peters L."/>
            <person name="Mikhailova N."/>
            <person name="Held B."/>
            <person name="Kyrpides N."/>
            <person name="Mavromatis K."/>
            <person name="Ivanova N."/>
            <person name="Brettin T."/>
            <person name="Detter J.C."/>
            <person name="Han C."/>
            <person name="Larimer F."/>
            <person name="Land M."/>
            <person name="Hauser L."/>
            <person name="Markowitz V."/>
            <person name="Cheng J.-F."/>
            <person name="Hugenholtz P."/>
            <person name="Woyke T."/>
            <person name="Wu D."/>
            <person name="Spring S."/>
            <person name="Schroeder M."/>
            <person name="Brambilla E."/>
            <person name="Klenk H.-P."/>
            <person name="Eisen J.A."/>
        </authorList>
    </citation>
    <scope>NUCLEOTIDE SEQUENCE [LARGE SCALE GENOMIC DNA]</scope>
    <source>
        <strain evidence="8">DSM 15978 / NBRC 107637 / DMS1</strain>
    </source>
</reference>
<dbReference type="RefSeq" id="WP_015324666.1">
    <property type="nucleotide sequence ID" value="NC_019977.1"/>
</dbReference>
<feature type="transmembrane region" description="Helical" evidence="6">
    <location>
        <begin position="112"/>
        <end position="132"/>
    </location>
</feature>
<gene>
    <name evidence="7" type="ordered locus">Metho_1277</name>
</gene>
<dbReference type="GeneID" id="14407086"/>
<dbReference type="InterPro" id="IPR001123">
    <property type="entry name" value="LeuE-type"/>
</dbReference>
<organism evidence="7 8">
    <name type="scientific">Methanomethylovorans hollandica (strain DSM 15978 / NBRC 107637 / DMS1)</name>
    <dbReference type="NCBI Taxonomy" id="867904"/>
    <lineage>
        <taxon>Archaea</taxon>
        <taxon>Methanobacteriati</taxon>
        <taxon>Methanobacteriota</taxon>
        <taxon>Stenosarchaea group</taxon>
        <taxon>Methanomicrobia</taxon>
        <taxon>Methanosarcinales</taxon>
        <taxon>Methanosarcinaceae</taxon>
        <taxon>Methanomethylovorans</taxon>
    </lineage>
</organism>
<evidence type="ECO:0000256" key="5">
    <source>
        <dbReference type="ARBA" id="ARBA00023136"/>
    </source>
</evidence>
<evidence type="ECO:0000313" key="8">
    <source>
        <dbReference type="Proteomes" id="UP000010866"/>
    </source>
</evidence>
<keyword evidence="2" id="KW-1003">Cell membrane</keyword>
<feature type="transmembrane region" description="Helical" evidence="6">
    <location>
        <begin position="6"/>
        <end position="28"/>
    </location>
</feature>
<feature type="transmembrane region" description="Helical" evidence="6">
    <location>
        <begin position="185"/>
        <end position="206"/>
    </location>
</feature>
<name>L0KXS6_METHD</name>
<evidence type="ECO:0000256" key="4">
    <source>
        <dbReference type="ARBA" id="ARBA00022989"/>
    </source>
</evidence>
<feature type="transmembrane region" description="Helical" evidence="6">
    <location>
        <begin position="49"/>
        <end position="68"/>
    </location>
</feature>
<evidence type="ECO:0000313" key="7">
    <source>
        <dbReference type="EMBL" id="AGB49500.1"/>
    </source>
</evidence>